<proteinExistence type="predicted"/>
<protein>
    <submittedName>
        <fullName evidence="1">Uncharacterized protein</fullName>
    </submittedName>
</protein>
<dbReference type="EMBL" id="BKBI01000003">
    <property type="protein sequence ID" value="GEQ34931.1"/>
    <property type="molecule type" value="Genomic_DNA"/>
</dbReference>
<sequence>MTTIEQVKLSQEKEFKYIIEGKTVLITLSVDNNDVICNADGNIDCPLETVLRKNNFTLQELRKWELIDIRFVKIIDDQEIIISQIEYEFALNSLQV</sequence>
<dbReference type="GeneID" id="96910672"/>
<gene>
    <name evidence="1" type="ORF">M132T_04390</name>
</gene>
<organism evidence="1 2">
    <name type="scientific">Marinilactibacillus psychrotolerans</name>
    <dbReference type="NCBI Taxonomy" id="191770"/>
    <lineage>
        <taxon>Bacteria</taxon>
        <taxon>Bacillati</taxon>
        <taxon>Bacillota</taxon>
        <taxon>Bacilli</taxon>
        <taxon>Lactobacillales</taxon>
        <taxon>Carnobacteriaceae</taxon>
        <taxon>Marinilactibacillus</taxon>
    </lineage>
</organism>
<accession>A0AAV3W7Q6</accession>
<dbReference type="Proteomes" id="UP000887127">
    <property type="component" value="Unassembled WGS sequence"/>
</dbReference>
<dbReference type="RefSeq" id="WP_091760214.1">
    <property type="nucleotide sequence ID" value="NZ_BJVX01000003.1"/>
</dbReference>
<dbReference type="AlphaFoldDB" id="A0AAV3W7Q6"/>
<evidence type="ECO:0000313" key="2">
    <source>
        <dbReference type="Proteomes" id="UP000887127"/>
    </source>
</evidence>
<reference evidence="1" key="1">
    <citation type="submission" date="2019-08" db="EMBL/GenBank/DDBJ databases">
        <title>Marinilactibacillus psychrotolerans M13-2T whole genome sequencing project.</title>
        <authorList>
            <person name="Ishikawa M."/>
            <person name="Suzuki T."/>
            <person name="Matsutani M."/>
        </authorList>
    </citation>
    <scope>NUCLEOTIDE SEQUENCE</scope>
    <source>
        <strain evidence="1">M13-2T</strain>
    </source>
</reference>
<evidence type="ECO:0000313" key="1">
    <source>
        <dbReference type="EMBL" id="GEQ34931.1"/>
    </source>
</evidence>
<comment type="caution">
    <text evidence="1">The sequence shown here is derived from an EMBL/GenBank/DDBJ whole genome shotgun (WGS) entry which is preliminary data.</text>
</comment>
<name>A0AAV3W7Q6_9LACT</name>